<dbReference type="eggNOG" id="COG2843">
    <property type="taxonomic scope" value="Bacteria"/>
</dbReference>
<dbReference type="RefSeq" id="WP_005490255.1">
    <property type="nucleotide sequence ID" value="NZ_CAUI01000023.1"/>
</dbReference>
<dbReference type="InterPro" id="IPR052169">
    <property type="entry name" value="CW_Biosynth-Accessory"/>
</dbReference>
<dbReference type="InterPro" id="IPR029052">
    <property type="entry name" value="Metallo-depent_PP-like"/>
</dbReference>
<dbReference type="EMBL" id="CAUI01000023">
    <property type="protein sequence ID" value="CCU80940.1"/>
    <property type="molecule type" value="Genomic_DNA"/>
</dbReference>
<dbReference type="Proteomes" id="UP000012063">
    <property type="component" value="Unassembled WGS sequence"/>
</dbReference>
<dbReference type="STRING" id="1293054.HSACCH_02442"/>
<accession>M5E4N6</accession>
<evidence type="ECO:0000259" key="2">
    <source>
        <dbReference type="SMART" id="SM00854"/>
    </source>
</evidence>
<dbReference type="Gene3D" id="3.60.21.10">
    <property type="match status" value="1"/>
</dbReference>
<comment type="caution">
    <text evidence="3">The sequence shown here is derived from an EMBL/GenBank/DDBJ whole genome shotgun (WGS) entry which is preliminary data.</text>
</comment>
<reference evidence="4" key="1">
    <citation type="journal article" date="2013" name="Genome Announc.">
        <title>Genome Sequence of Halanaerobium saccharolyticum subsp. saccharolyticum Strain DSM 6643T, a Halophilic Hydrogen-Producing Bacterium.</title>
        <authorList>
            <person name="Kivisto A."/>
            <person name="Larjo A."/>
            <person name="Ciranna A."/>
            <person name="Santala V."/>
            <person name="Roos C."/>
            <person name="Karp M."/>
        </authorList>
    </citation>
    <scope>NUCLEOTIDE SEQUENCE [LARGE SCALE GENOMIC DNA]</scope>
    <source>
        <strain evidence="4">DSM 6643</strain>
    </source>
</reference>
<protein>
    <submittedName>
        <fullName evidence="3">Capsule biosynthesis protein capA</fullName>
    </submittedName>
</protein>
<sequence>MNKLGIKSVGDIFLKTSNNKNPFINIKGKLVDDFLLFNLETVVIEDESNYNVSHKSVNLSTDKNNLRYLNLSEINIACVANNHIYDFGDNGYQETIKNLNKSNIKVEGTQISEIEFSFYKKNNITFALANVYLQNTKLTNSIDIDLDNFKNEINKIRGEVDFVILSLHWGHENIAYPSPEQKKIAHELIEMGVDIIIGHHSHYLQGIEEYKDGIIFYSLGNFNFHHYDIKNSIYNDLSCIVELELRKSNNDKEIEYEIIPIKINDNYQPEVINDKKMKSEFFNYLDCLSNKIIDDSFTWRFWYSTLFENYMRGNLNSWKIRIKKYGIKEFLKSCIWLLRPFNLLLYYHFLISLIEKEKENVCDFQKD</sequence>
<evidence type="ECO:0000256" key="1">
    <source>
        <dbReference type="ARBA" id="ARBA00005662"/>
    </source>
</evidence>
<dbReference type="Pfam" id="PF09587">
    <property type="entry name" value="PGA_cap"/>
    <property type="match status" value="1"/>
</dbReference>
<dbReference type="InParanoid" id="M5E4N6"/>
<dbReference type="SMART" id="SM00854">
    <property type="entry name" value="PGA_cap"/>
    <property type="match status" value="1"/>
</dbReference>
<name>M5E4N6_9FIRM</name>
<keyword evidence="4" id="KW-1185">Reference proteome</keyword>
<dbReference type="CDD" id="cd07381">
    <property type="entry name" value="MPP_CapA"/>
    <property type="match status" value="1"/>
</dbReference>
<dbReference type="FunCoup" id="M5E4N6">
    <property type="interactions" value="7"/>
</dbReference>
<evidence type="ECO:0000313" key="4">
    <source>
        <dbReference type="Proteomes" id="UP000012063"/>
    </source>
</evidence>
<feature type="domain" description="Capsule synthesis protein CapA" evidence="2">
    <location>
        <begin position="5"/>
        <end position="226"/>
    </location>
</feature>
<dbReference type="PANTHER" id="PTHR33393:SF11">
    <property type="entry name" value="POLYGLUTAMINE SYNTHESIS ACCESSORY PROTEIN RV0574C-RELATED"/>
    <property type="match status" value="1"/>
</dbReference>
<organism evidence="3 4">
    <name type="scientific">Halanaerobium saccharolyticum subsp. saccharolyticum DSM 6643</name>
    <dbReference type="NCBI Taxonomy" id="1293054"/>
    <lineage>
        <taxon>Bacteria</taxon>
        <taxon>Bacillati</taxon>
        <taxon>Bacillota</taxon>
        <taxon>Clostridia</taxon>
        <taxon>Halanaerobiales</taxon>
        <taxon>Halanaerobiaceae</taxon>
        <taxon>Halanaerobium</taxon>
    </lineage>
</organism>
<dbReference type="PANTHER" id="PTHR33393">
    <property type="entry name" value="POLYGLUTAMINE SYNTHESIS ACCESSORY PROTEIN RV0574C-RELATED"/>
    <property type="match status" value="1"/>
</dbReference>
<comment type="similarity">
    <text evidence="1">Belongs to the CapA family.</text>
</comment>
<dbReference type="InterPro" id="IPR019079">
    <property type="entry name" value="Capsule_synth_CapA"/>
</dbReference>
<evidence type="ECO:0000313" key="3">
    <source>
        <dbReference type="EMBL" id="CCU80940.1"/>
    </source>
</evidence>
<proteinExistence type="inferred from homology"/>
<dbReference type="SUPFAM" id="SSF56300">
    <property type="entry name" value="Metallo-dependent phosphatases"/>
    <property type="match status" value="1"/>
</dbReference>
<dbReference type="OrthoDB" id="9810906at2"/>
<dbReference type="AlphaFoldDB" id="M5E4N6"/>
<gene>
    <name evidence="3" type="ORF">HSACCH_02442</name>
</gene>